<dbReference type="AlphaFoldDB" id="A0A843XN60"/>
<comment type="caution">
    <text evidence="3">The sequence shown here is derived from an EMBL/GenBank/DDBJ whole genome shotgun (WGS) entry which is preliminary data.</text>
</comment>
<name>A0A843XN60_COLES</name>
<protein>
    <submittedName>
        <fullName evidence="3">Uncharacterized protein</fullName>
    </submittedName>
</protein>
<evidence type="ECO:0000256" key="2">
    <source>
        <dbReference type="SAM" id="Phobius"/>
    </source>
</evidence>
<feature type="region of interest" description="Disordered" evidence="1">
    <location>
        <begin position="1"/>
        <end position="41"/>
    </location>
</feature>
<keyword evidence="2" id="KW-1133">Transmembrane helix</keyword>
<evidence type="ECO:0000313" key="4">
    <source>
        <dbReference type="Proteomes" id="UP000652761"/>
    </source>
</evidence>
<reference evidence="3" key="1">
    <citation type="submission" date="2017-07" db="EMBL/GenBank/DDBJ databases">
        <title>Taro Niue Genome Assembly and Annotation.</title>
        <authorList>
            <person name="Atibalentja N."/>
            <person name="Keating K."/>
            <person name="Fields C.J."/>
        </authorList>
    </citation>
    <scope>NUCLEOTIDE SEQUENCE</scope>
    <source>
        <strain evidence="3">Niue_2</strain>
        <tissue evidence="3">Leaf</tissue>
    </source>
</reference>
<keyword evidence="4" id="KW-1185">Reference proteome</keyword>
<dbReference type="EMBL" id="NMUH01010797">
    <property type="protein sequence ID" value="MQM21268.1"/>
    <property type="molecule type" value="Genomic_DNA"/>
</dbReference>
<sequence length="75" mass="8404">MPRGGRPARGRRGSRFVQGHRLPPTTTAPSTSGASPSSSYHDSFHKRFTLLRGTTLSLLPWLLPLVVYILHKFYL</sequence>
<dbReference type="Proteomes" id="UP000652761">
    <property type="component" value="Unassembled WGS sequence"/>
</dbReference>
<organism evidence="3 4">
    <name type="scientific">Colocasia esculenta</name>
    <name type="common">Wild taro</name>
    <name type="synonym">Arum esculentum</name>
    <dbReference type="NCBI Taxonomy" id="4460"/>
    <lineage>
        <taxon>Eukaryota</taxon>
        <taxon>Viridiplantae</taxon>
        <taxon>Streptophyta</taxon>
        <taxon>Embryophyta</taxon>
        <taxon>Tracheophyta</taxon>
        <taxon>Spermatophyta</taxon>
        <taxon>Magnoliopsida</taxon>
        <taxon>Liliopsida</taxon>
        <taxon>Araceae</taxon>
        <taxon>Aroideae</taxon>
        <taxon>Colocasieae</taxon>
        <taxon>Colocasia</taxon>
    </lineage>
</organism>
<feature type="transmembrane region" description="Helical" evidence="2">
    <location>
        <begin position="50"/>
        <end position="70"/>
    </location>
</feature>
<feature type="compositionally biased region" description="Basic residues" evidence="1">
    <location>
        <begin position="1"/>
        <end position="14"/>
    </location>
</feature>
<evidence type="ECO:0000313" key="3">
    <source>
        <dbReference type="EMBL" id="MQM21268.1"/>
    </source>
</evidence>
<gene>
    <name evidence="3" type="ORF">Taro_054305</name>
</gene>
<proteinExistence type="predicted"/>
<keyword evidence="2" id="KW-0812">Transmembrane</keyword>
<accession>A0A843XN60</accession>
<keyword evidence="2" id="KW-0472">Membrane</keyword>
<evidence type="ECO:0000256" key="1">
    <source>
        <dbReference type="SAM" id="MobiDB-lite"/>
    </source>
</evidence>
<feature type="compositionally biased region" description="Low complexity" evidence="1">
    <location>
        <begin position="23"/>
        <end position="39"/>
    </location>
</feature>